<organism evidence="7 9">
    <name type="scientific">Thalassovita autumnalis</name>
    <dbReference type="NCBI Taxonomy" id="2072972"/>
    <lineage>
        <taxon>Bacteria</taxon>
        <taxon>Pseudomonadati</taxon>
        <taxon>Pseudomonadota</taxon>
        <taxon>Alphaproteobacteria</taxon>
        <taxon>Rhodobacterales</taxon>
        <taxon>Roseobacteraceae</taxon>
        <taxon>Thalassovita</taxon>
    </lineage>
</organism>
<comment type="similarity">
    <text evidence="1">Belongs to the Gfa family.</text>
</comment>
<dbReference type="PANTHER" id="PTHR33337:SF40">
    <property type="entry name" value="CENP-V_GFA DOMAIN-CONTAINING PROTEIN-RELATED"/>
    <property type="match status" value="1"/>
</dbReference>
<dbReference type="InterPro" id="IPR006913">
    <property type="entry name" value="CENP-V/GFA"/>
</dbReference>
<dbReference type="OrthoDB" id="9807246at2"/>
<dbReference type="EMBL" id="CYSC01000032">
    <property type="protein sequence ID" value="CUH72495.1"/>
    <property type="molecule type" value="Genomic_DNA"/>
</dbReference>
<dbReference type="SUPFAM" id="SSF51316">
    <property type="entry name" value="Mss4-like"/>
    <property type="match status" value="1"/>
</dbReference>
<evidence type="ECO:0000313" key="9">
    <source>
        <dbReference type="Proteomes" id="UP000051887"/>
    </source>
</evidence>
<evidence type="ECO:0000313" key="8">
    <source>
        <dbReference type="Proteomes" id="UP000051086"/>
    </source>
</evidence>
<evidence type="ECO:0000256" key="4">
    <source>
        <dbReference type="ARBA" id="ARBA00023239"/>
    </source>
</evidence>
<dbReference type="GO" id="GO:0046872">
    <property type="term" value="F:metal ion binding"/>
    <property type="evidence" value="ECO:0007669"/>
    <property type="project" value="UniProtKB-KW"/>
</dbReference>
<sequence>MAEAHQANPIKTSTAQGGCLCGAIRYEIAKMPERLTICHCRFCQRSTGAAQMTQPALPAADIALLQGTPKRYTHISAGSGEAIHIHFCDTCGTKLYQTFDRFGGAAGLYSGTLDDPNWLDVPAKNTKHIFVEEARNDTLIPAHVAVFSGHALAPDGTPLAPETLDQIRRAGEL</sequence>
<evidence type="ECO:0000256" key="1">
    <source>
        <dbReference type="ARBA" id="ARBA00005495"/>
    </source>
</evidence>
<accession>A0A0N7LXP7</accession>
<dbReference type="InterPro" id="IPR011057">
    <property type="entry name" value="Mss4-like_sf"/>
</dbReference>
<name>A0A0N7LXP7_9RHOB</name>
<dbReference type="GO" id="GO:0016846">
    <property type="term" value="F:carbon-sulfur lyase activity"/>
    <property type="evidence" value="ECO:0007669"/>
    <property type="project" value="InterPro"/>
</dbReference>
<dbReference type="EMBL" id="CYSB01000025">
    <property type="protein sequence ID" value="CUH66053.1"/>
    <property type="molecule type" value="Genomic_DNA"/>
</dbReference>
<feature type="domain" description="CENP-V/GFA" evidence="5">
    <location>
        <begin position="15"/>
        <end position="119"/>
    </location>
</feature>
<reference evidence="7 9" key="1">
    <citation type="submission" date="2015-09" db="EMBL/GenBank/DDBJ databases">
        <authorList>
            <consortium name="Swine Surveillance"/>
        </authorList>
    </citation>
    <scope>NUCLEOTIDE SEQUENCE [LARGE SCALE GENOMIC DNA]</scope>
    <source>
        <strain evidence="7 9">5120</strain>
    </source>
</reference>
<gene>
    <name evidence="6" type="ORF">TL5118_01584</name>
    <name evidence="7" type="ORF">TL5120_02296</name>
</gene>
<evidence type="ECO:0000256" key="3">
    <source>
        <dbReference type="ARBA" id="ARBA00022833"/>
    </source>
</evidence>
<evidence type="ECO:0000313" key="7">
    <source>
        <dbReference type="EMBL" id="CUH72495.1"/>
    </source>
</evidence>
<keyword evidence="3" id="KW-0862">Zinc</keyword>
<keyword evidence="2" id="KW-0479">Metal-binding</keyword>
<evidence type="ECO:0000256" key="2">
    <source>
        <dbReference type="ARBA" id="ARBA00022723"/>
    </source>
</evidence>
<dbReference type="Proteomes" id="UP000051887">
    <property type="component" value="Unassembled WGS sequence"/>
</dbReference>
<proteinExistence type="inferred from homology"/>
<keyword evidence="4" id="KW-0456">Lyase</keyword>
<evidence type="ECO:0000313" key="6">
    <source>
        <dbReference type="EMBL" id="CUH66053.1"/>
    </source>
</evidence>
<keyword evidence="8" id="KW-1185">Reference proteome</keyword>
<dbReference type="Proteomes" id="UP000051086">
    <property type="component" value="Unassembled WGS sequence"/>
</dbReference>
<protein>
    <recommendedName>
        <fullName evidence="5">CENP-V/GFA domain-containing protein</fullName>
    </recommendedName>
</protein>
<dbReference type="Gene3D" id="3.90.1590.10">
    <property type="entry name" value="glutathione-dependent formaldehyde- activating enzyme (gfa)"/>
    <property type="match status" value="1"/>
</dbReference>
<reference evidence="6 8" key="2">
    <citation type="submission" date="2015-09" db="EMBL/GenBank/DDBJ databases">
        <authorList>
            <person name="Rodrigo-Torres L."/>
            <person name="Arahal D.R."/>
        </authorList>
    </citation>
    <scope>NUCLEOTIDE SEQUENCE [LARGE SCALE GENOMIC DNA]</scope>
    <source>
        <strain evidence="6 8">CECT 5118</strain>
    </source>
</reference>
<dbReference type="Pfam" id="PF04828">
    <property type="entry name" value="GFA"/>
    <property type="match status" value="1"/>
</dbReference>
<dbReference type="PANTHER" id="PTHR33337">
    <property type="entry name" value="GFA DOMAIN-CONTAINING PROTEIN"/>
    <property type="match status" value="1"/>
</dbReference>
<evidence type="ECO:0000259" key="5">
    <source>
        <dbReference type="PROSITE" id="PS51891"/>
    </source>
</evidence>
<dbReference type="AlphaFoldDB" id="A0A0N7LXP7"/>
<dbReference type="RefSeq" id="WP_058243690.1">
    <property type="nucleotide sequence ID" value="NZ_CYSB01000025.1"/>
</dbReference>
<dbReference type="PROSITE" id="PS51891">
    <property type="entry name" value="CENP_V_GFA"/>
    <property type="match status" value="1"/>
</dbReference>